<dbReference type="PROSITE" id="PS00622">
    <property type="entry name" value="HTH_LUXR_1"/>
    <property type="match status" value="1"/>
</dbReference>
<proteinExistence type="predicted"/>
<dbReference type="InterPro" id="IPR001789">
    <property type="entry name" value="Sig_transdc_resp-reg_receiver"/>
</dbReference>
<protein>
    <submittedName>
        <fullName evidence="8">DNA-binding response regulator</fullName>
    </submittedName>
</protein>
<evidence type="ECO:0000256" key="1">
    <source>
        <dbReference type="ARBA" id="ARBA00022553"/>
    </source>
</evidence>
<evidence type="ECO:0000256" key="5">
    <source>
        <dbReference type="PROSITE-ProRule" id="PRU00169"/>
    </source>
</evidence>
<dbReference type="InterPro" id="IPR016032">
    <property type="entry name" value="Sig_transdc_resp-reg_C-effctor"/>
</dbReference>
<dbReference type="GO" id="GO:0000160">
    <property type="term" value="P:phosphorelay signal transduction system"/>
    <property type="evidence" value="ECO:0007669"/>
    <property type="project" value="InterPro"/>
</dbReference>
<gene>
    <name evidence="8" type="ORF">AYO28_02250</name>
</gene>
<organism evidence="8 9">
    <name type="scientific">Pseudomonas putida</name>
    <name type="common">Arthrobacter siderocapsulatus</name>
    <dbReference type="NCBI Taxonomy" id="303"/>
    <lineage>
        <taxon>Bacteria</taxon>
        <taxon>Pseudomonadati</taxon>
        <taxon>Pseudomonadota</taxon>
        <taxon>Gammaproteobacteria</taxon>
        <taxon>Pseudomonadales</taxon>
        <taxon>Pseudomonadaceae</taxon>
        <taxon>Pseudomonas</taxon>
    </lineage>
</organism>
<dbReference type="InterPro" id="IPR058245">
    <property type="entry name" value="NreC/VraR/RcsB-like_REC"/>
</dbReference>
<dbReference type="RefSeq" id="WP_064304516.1">
    <property type="nucleotide sequence ID" value="NZ_LUCV01000049.1"/>
</dbReference>
<dbReference type="Gene3D" id="3.40.50.2300">
    <property type="match status" value="1"/>
</dbReference>
<dbReference type="InterPro" id="IPR000792">
    <property type="entry name" value="Tscrpt_reg_LuxR_C"/>
</dbReference>
<dbReference type="PROSITE" id="PS50043">
    <property type="entry name" value="HTH_LUXR_2"/>
    <property type="match status" value="1"/>
</dbReference>
<dbReference type="SUPFAM" id="SSF52172">
    <property type="entry name" value="CheY-like"/>
    <property type="match status" value="1"/>
</dbReference>
<sequence>MYRAMIVDDHPFIRASVRMLLRQENITIVAEADNGVDALRMIREHEPDIAILDISIPRMDGLEIITRVKAANMAMKMLVLTSQVPGYFSLRCMRLGASGFVSKNDDLTELRKAVMAVMSGYTYFPEVSLSSVNRYDCQATESQRIERLTDRELLILQQLARGLSNKAIGEAMLLSNKTISTYKTRLLEKLRVDSQVDLADLARRHELI</sequence>
<keyword evidence="2" id="KW-0805">Transcription regulation</keyword>
<evidence type="ECO:0000259" key="6">
    <source>
        <dbReference type="PROSITE" id="PS50043"/>
    </source>
</evidence>
<dbReference type="InterPro" id="IPR011006">
    <property type="entry name" value="CheY-like_superfamily"/>
</dbReference>
<evidence type="ECO:0000256" key="3">
    <source>
        <dbReference type="ARBA" id="ARBA00023125"/>
    </source>
</evidence>
<dbReference type="GO" id="GO:0003677">
    <property type="term" value="F:DNA binding"/>
    <property type="evidence" value="ECO:0007669"/>
    <property type="project" value="UniProtKB-KW"/>
</dbReference>
<dbReference type="AlphaFoldDB" id="A0A177S9T7"/>
<dbReference type="CDD" id="cd06170">
    <property type="entry name" value="LuxR_C_like"/>
    <property type="match status" value="1"/>
</dbReference>
<dbReference type="Pfam" id="PF00072">
    <property type="entry name" value="Response_reg"/>
    <property type="match status" value="1"/>
</dbReference>
<evidence type="ECO:0000313" key="9">
    <source>
        <dbReference type="Proteomes" id="UP000077752"/>
    </source>
</evidence>
<dbReference type="GO" id="GO:0006355">
    <property type="term" value="P:regulation of DNA-templated transcription"/>
    <property type="evidence" value="ECO:0007669"/>
    <property type="project" value="InterPro"/>
</dbReference>
<dbReference type="Pfam" id="PF00196">
    <property type="entry name" value="GerE"/>
    <property type="match status" value="1"/>
</dbReference>
<name>A0A177S9T7_PSEPU</name>
<dbReference type="PANTHER" id="PTHR43214">
    <property type="entry name" value="TWO-COMPONENT RESPONSE REGULATOR"/>
    <property type="match status" value="1"/>
</dbReference>
<dbReference type="SMART" id="SM00421">
    <property type="entry name" value="HTH_LUXR"/>
    <property type="match status" value="1"/>
</dbReference>
<evidence type="ECO:0000256" key="2">
    <source>
        <dbReference type="ARBA" id="ARBA00023015"/>
    </source>
</evidence>
<feature type="domain" description="HTH luxR-type" evidence="6">
    <location>
        <begin position="141"/>
        <end position="206"/>
    </location>
</feature>
<dbReference type="Gene3D" id="1.10.10.10">
    <property type="entry name" value="Winged helix-like DNA-binding domain superfamily/Winged helix DNA-binding domain"/>
    <property type="match status" value="1"/>
</dbReference>
<dbReference type="CDD" id="cd17535">
    <property type="entry name" value="REC_NarL-like"/>
    <property type="match status" value="1"/>
</dbReference>
<keyword evidence="3 8" id="KW-0238">DNA-binding</keyword>
<feature type="domain" description="Response regulatory" evidence="7">
    <location>
        <begin position="3"/>
        <end position="118"/>
    </location>
</feature>
<keyword evidence="4" id="KW-0804">Transcription</keyword>
<keyword evidence="1 5" id="KW-0597">Phosphoprotein</keyword>
<dbReference type="InterPro" id="IPR039420">
    <property type="entry name" value="WalR-like"/>
</dbReference>
<accession>A0A177S9T7</accession>
<dbReference type="PRINTS" id="PR00038">
    <property type="entry name" value="HTHLUXR"/>
</dbReference>
<dbReference type="Proteomes" id="UP000077752">
    <property type="component" value="Unassembled WGS sequence"/>
</dbReference>
<dbReference type="SMART" id="SM00448">
    <property type="entry name" value="REC"/>
    <property type="match status" value="1"/>
</dbReference>
<dbReference type="PANTHER" id="PTHR43214:SF41">
    <property type="entry name" value="NITRATE_NITRITE RESPONSE REGULATOR PROTEIN NARP"/>
    <property type="match status" value="1"/>
</dbReference>
<evidence type="ECO:0000256" key="4">
    <source>
        <dbReference type="ARBA" id="ARBA00023163"/>
    </source>
</evidence>
<dbReference type="InterPro" id="IPR036388">
    <property type="entry name" value="WH-like_DNA-bd_sf"/>
</dbReference>
<feature type="modified residue" description="4-aspartylphosphate" evidence="5">
    <location>
        <position position="53"/>
    </location>
</feature>
<dbReference type="EMBL" id="LUCV01000049">
    <property type="protein sequence ID" value="OAI84725.1"/>
    <property type="molecule type" value="Genomic_DNA"/>
</dbReference>
<comment type="caution">
    <text evidence="8">The sequence shown here is derived from an EMBL/GenBank/DDBJ whole genome shotgun (WGS) entry which is preliminary data.</text>
</comment>
<dbReference type="PROSITE" id="PS50110">
    <property type="entry name" value="RESPONSE_REGULATORY"/>
    <property type="match status" value="1"/>
</dbReference>
<dbReference type="SUPFAM" id="SSF46894">
    <property type="entry name" value="C-terminal effector domain of the bipartite response regulators"/>
    <property type="match status" value="1"/>
</dbReference>
<evidence type="ECO:0000313" key="8">
    <source>
        <dbReference type="EMBL" id="OAI84725.1"/>
    </source>
</evidence>
<evidence type="ECO:0000259" key="7">
    <source>
        <dbReference type="PROSITE" id="PS50110"/>
    </source>
</evidence>
<reference evidence="8 9" key="1">
    <citation type="submission" date="2016-03" db="EMBL/GenBank/DDBJ databases">
        <title>Draft Genome Assembly of Pseudomonas putida strain CBF10-2.</title>
        <authorList>
            <person name="Iyer R.S."/>
            <person name="Damania A."/>
        </authorList>
    </citation>
    <scope>NUCLEOTIDE SEQUENCE [LARGE SCALE GENOMIC DNA]</scope>
    <source>
        <strain evidence="8 9">CBF10-2</strain>
    </source>
</reference>